<evidence type="ECO:0000259" key="1">
    <source>
        <dbReference type="Pfam" id="PF13566"/>
    </source>
</evidence>
<dbReference type="Proteomes" id="UP000482209">
    <property type="component" value="Unassembled WGS sequence"/>
</dbReference>
<reference evidence="2 3" key="1">
    <citation type="submission" date="2019-08" db="EMBL/GenBank/DDBJ databases">
        <title>In-depth cultivation of the pig gut microbiome towards novel bacterial diversity and tailored functional studies.</title>
        <authorList>
            <person name="Wylensek D."/>
            <person name="Hitch T.C.A."/>
            <person name="Clavel T."/>
        </authorList>
    </citation>
    <scope>NUCLEOTIDE SEQUENCE [LARGE SCALE GENOMIC DNA]</scope>
    <source>
        <strain evidence="2 3">WCA-693-APC-MOT-I</strain>
    </source>
</reference>
<protein>
    <submittedName>
        <fullName evidence="2">DNA metabolism protein</fullName>
    </submittedName>
</protein>
<organism evidence="2 3">
    <name type="scientific">Velocimicrobium porci</name>
    <dbReference type="NCBI Taxonomy" id="2606634"/>
    <lineage>
        <taxon>Bacteria</taxon>
        <taxon>Bacillati</taxon>
        <taxon>Bacillota</taxon>
        <taxon>Clostridia</taxon>
        <taxon>Lachnospirales</taxon>
        <taxon>Lachnospiraceae</taxon>
        <taxon>Velocimicrobium</taxon>
    </lineage>
</organism>
<dbReference type="NCBIfam" id="TIGR03915">
    <property type="entry name" value="SAM_7_link_chp"/>
    <property type="match status" value="1"/>
</dbReference>
<sequence length="261" mass="30833">MDRGEVNMLQRIYVTDGSIDGIFTAIYRAWESKYGHKNIKLIERDENETLEFFSEYIDIEPEQEISYKVAKTIKERLSNVGYKFVVKACLSKEKGRSDAVYRFLLLGFSVGASVLEQLAHPYVYPIYKMNKNVTNEVLHYMGFLRFEELKNGVLCAKICPLNNILTLLSPHFSDRFQNEDWIIMDERRGIAALHKKRSDYLIVECSFFTNEAFFQCSDEETYLQHLWKSFINSIGISERENEKLRQQMLPKRFQEFMKEFD</sequence>
<accession>A0A6L5XZJ8</accession>
<dbReference type="Pfam" id="PF13566">
    <property type="entry name" value="DUF4130"/>
    <property type="match status" value="1"/>
</dbReference>
<name>A0A6L5XZJ8_9FIRM</name>
<evidence type="ECO:0000313" key="2">
    <source>
        <dbReference type="EMBL" id="MSS64280.1"/>
    </source>
</evidence>
<gene>
    <name evidence="2" type="ORF">FYJ58_10395</name>
</gene>
<dbReference type="AlphaFoldDB" id="A0A6L5XZJ8"/>
<dbReference type="InterPro" id="IPR025404">
    <property type="entry name" value="DUF4130"/>
</dbReference>
<keyword evidence="3" id="KW-1185">Reference proteome</keyword>
<proteinExistence type="predicted"/>
<evidence type="ECO:0000313" key="3">
    <source>
        <dbReference type="Proteomes" id="UP000482209"/>
    </source>
</evidence>
<dbReference type="EMBL" id="VUMT01000015">
    <property type="protein sequence ID" value="MSS64280.1"/>
    <property type="molecule type" value="Genomic_DNA"/>
</dbReference>
<comment type="caution">
    <text evidence="2">The sequence shown here is derived from an EMBL/GenBank/DDBJ whole genome shotgun (WGS) entry which is preliminary data.</text>
</comment>
<feature type="domain" description="DUF4130" evidence="1">
    <location>
        <begin position="95"/>
        <end position="259"/>
    </location>
</feature>
<dbReference type="InterPro" id="IPR023875">
    <property type="entry name" value="DNA_repair_put"/>
</dbReference>